<keyword evidence="4" id="KW-0675">Receptor</keyword>
<comment type="subcellular location">
    <subcellularLocation>
        <location evidence="1">Cell outer membrane</location>
    </subcellularLocation>
</comment>
<proteinExistence type="predicted"/>
<dbReference type="EMBL" id="SRSO01000014">
    <property type="protein sequence ID" value="TGV02339.1"/>
    <property type="molecule type" value="Genomic_DNA"/>
</dbReference>
<dbReference type="RefSeq" id="WP_135877316.1">
    <property type="nucleotide sequence ID" value="NZ_SRSO01000014.1"/>
</dbReference>
<comment type="caution">
    <text evidence="4">The sequence shown here is derived from an EMBL/GenBank/DDBJ whole genome shotgun (WGS) entry which is preliminary data.</text>
</comment>
<dbReference type="Proteomes" id="UP000307602">
    <property type="component" value="Unassembled WGS sequence"/>
</dbReference>
<keyword evidence="5" id="KW-1185">Reference proteome</keyword>
<keyword evidence="3" id="KW-0998">Cell outer membrane</keyword>
<accession>A0A4S1DWC1</accession>
<evidence type="ECO:0000256" key="1">
    <source>
        <dbReference type="ARBA" id="ARBA00004442"/>
    </source>
</evidence>
<dbReference type="SUPFAM" id="SSF56935">
    <property type="entry name" value="Porins"/>
    <property type="match status" value="1"/>
</dbReference>
<name>A0A4S1DWC1_9FLAO</name>
<dbReference type="InterPro" id="IPR036942">
    <property type="entry name" value="Beta-barrel_TonB_sf"/>
</dbReference>
<dbReference type="AlphaFoldDB" id="A0A4S1DWC1"/>
<sequence length="666" mass="75686">MKKFFTISIYFFCSHLLFSQESPLEIKKDTTILQETIVIAQHKLSNYRQEKTLSSIDAYLEKANKVTMIKRGNYAWEPSLNNMTSDRLNVTIDGMQIFGACTDKMDPVTSYVDVSNLEQVSINSGQEGSENGHCVGGGIDLQIAPSKFYNSGLKTSADLGYETNSNYKIAGLDIEYSGNKFYLNTDAIFRKSDNYDAGNKKEVLYSQFQKYNISLQGGYRLANNHTLEANIIYDKATDVGYPALPMDVSLVEALITSATHRYKNDLTIIKLLESKLYFNTITHIMDDSKRPDVPIRMDMPGWSDTYGFYSKATLKEKKHNILVNLNGFYNRSLAEMTMFPNDPNQLDMFMYTWPDIRTLYTGLYVNDNIVLNRKESITTALRLGFHQNKIAKKEGVESLQIFHPNVSDSKNRFLLSFSGEYKIKKNAFDAALGLGYGERAPSVSEGYGFFLFNSFDNYDYIGNPNLKNEKALEFNTKVNFKLNTLKFSVTSSFFHISNYIIGEIDDTASSMTIGANGVRLYEALDHASIFDVYLNTNYNFSKKVSFNSSIGYNYGMGSNKENLPLIRPLSYLAEINYNTKKFNAALQLEGNGNQSKYSSFYGEDETSAYAILNLNMGNIFHLKNSKLVFKYGIENILDANYSTYADWNNISRQGRNFYLNASYIMF</sequence>
<gene>
    <name evidence="4" type="ORF">EM932_11400</name>
</gene>
<reference evidence="4 5" key="1">
    <citation type="submission" date="2019-04" db="EMBL/GenBank/DDBJ databases">
        <authorList>
            <person name="Liu A."/>
        </authorList>
    </citation>
    <scope>NUCLEOTIDE SEQUENCE [LARGE SCALE GENOMIC DNA]</scope>
    <source>
        <strain evidence="4 5">RZ03</strain>
    </source>
</reference>
<dbReference type="GO" id="GO:0009279">
    <property type="term" value="C:cell outer membrane"/>
    <property type="evidence" value="ECO:0007669"/>
    <property type="project" value="UniProtKB-SubCell"/>
</dbReference>
<organism evidence="4 5">
    <name type="scientific">Flavivirga rizhaonensis</name>
    <dbReference type="NCBI Taxonomy" id="2559571"/>
    <lineage>
        <taxon>Bacteria</taxon>
        <taxon>Pseudomonadati</taxon>
        <taxon>Bacteroidota</taxon>
        <taxon>Flavobacteriia</taxon>
        <taxon>Flavobacteriales</taxon>
        <taxon>Flavobacteriaceae</taxon>
        <taxon>Flavivirga</taxon>
    </lineage>
</organism>
<evidence type="ECO:0000313" key="5">
    <source>
        <dbReference type="Proteomes" id="UP000307602"/>
    </source>
</evidence>
<protein>
    <submittedName>
        <fullName evidence="4">TonB-dependent receptor</fullName>
    </submittedName>
</protein>
<dbReference type="OrthoDB" id="9759247at2"/>
<dbReference type="Gene3D" id="2.40.170.20">
    <property type="entry name" value="TonB-dependent receptor, beta-barrel domain"/>
    <property type="match status" value="1"/>
</dbReference>
<evidence type="ECO:0000256" key="3">
    <source>
        <dbReference type="ARBA" id="ARBA00023237"/>
    </source>
</evidence>
<evidence type="ECO:0000313" key="4">
    <source>
        <dbReference type="EMBL" id="TGV02339.1"/>
    </source>
</evidence>
<keyword evidence="2" id="KW-0472">Membrane</keyword>
<evidence type="ECO:0000256" key="2">
    <source>
        <dbReference type="ARBA" id="ARBA00023136"/>
    </source>
</evidence>